<name>A0AAV1S1J8_9ROSI</name>
<reference evidence="2 3" key="1">
    <citation type="submission" date="2024-01" db="EMBL/GenBank/DDBJ databases">
        <authorList>
            <person name="Waweru B."/>
        </authorList>
    </citation>
    <scope>NUCLEOTIDE SEQUENCE [LARGE SCALE GENOMIC DNA]</scope>
</reference>
<keyword evidence="1" id="KW-0812">Transmembrane</keyword>
<protein>
    <submittedName>
        <fullName evidence="2">Uncharacterized protein</fullName>
    </submittedName>
</protein>
<sequence length="101" mass="11490">MASYPFLFRQLLPKNGRAHSHPVKVRIFMVGVIVGTTTMTGHLKILILGDLRLYSNQKYDANFVPLESFDHSLPPKSKPTLHSARNLSKQSLYPILYTDHN</sequence>
<organism evidence="2 3">
    <name type="scientific">Dovyalis caffra</name>
    <dbReference type="NCBI Taxonomy" id="77055"/>
    <lineage>
        <taxon>Eukaryota</taxon>
        <taxon>Viridiplantae</taxon>
        <taxon>Streptophyta</taxon>
        <taxon>Embryophyta</taxon>
        <taxon>Tracheophyta</taxon>
        <taxon>Spermatophyta</taxon>
        <taxon>Magnoliopsida</taxon>
        <taxon>eudicotyledons</taxon>
        <taxon>Gunneridae</taxon>
        <taxon>Pentapetalae</taxon>
        <taxon>rosids</taxon>
        <taxon>fabids</taxon>
        <taxon>Malpighiales</taxon>
        <taxon>Salicaceae</taxon>
        <taxon>Flacourtieae</taxon>
        <taxon>Dovyalis</taxon>
    </lineage>
</organism>
<keyword evidence="3" id="KW-1185">Reference proteome</keyword>
<feature type="transmembrane region" description="Helical" evidence="1">
    <location>
        <begin position="27"/>
        <end position="48"/>
    </location>
</feature>
<accession>A0AAV1S1J8</accession>
<dbReference type="EMBL" id="CAWUPB010001160">
    <property type="protein sequence ID" value="CAK7342478.1"/>
    <property type="molecule type" value="Genomic_DNA"/>
</dbReference>
<keyword evidence="1" id="KW-1133">Transmembrane helix</keyword>
<proteinExistence type="predicted"/>
<evidence type="ECO:0000313" key="3">
    <source>
        <dbReference type="Proteomes" id="UP001314170"/>
    </source>
</evidence>
<evidence type="ECO:0000313" key="2">
    <source>
        <dbReference type="EMBL" id="CAK7342478.1"/>
    </source>
</evidence>
<dbReference type="Proteomes" id="UP001314170">
    <property type="component" value="Unassembled WGS sequence"/>
</dbReference>
<keyword evidence="1" id="KW-0472">Membrane</keyword>
<comment type="caution">
    <text evidence="2">The sequence shown here is derived from an EMBL/GenBank/DDBJ whole genome shotgun (WGS) entry which is preliminary data.</text>
</comment>
<dbReference type="AlphaFoldDB" id="A0AAV1S1J8"/>
<gene>
    <name evidence="2" type="ORF">DCAF_LOCUS16814</name>
</gene>
<evidence type="ECO:0000256" key="1">
    <source>
        <dbReference type="SAM" id="Phobius"/>
    </source>
</evidence>